<accession>A0AAE3QQ68</accession>
<dbReference type="Gene3D" id="2.40.128.150">
    <property type="entry name" value="Cysteine proteinases"/>
    <property type="match status" value="1"/>
</dbReference>
<evidence type="ECO:0000313" key="3">
    <source>
        <dbReference type="EMBL" id="MDJ1481106.1"/>
    </source>
</evidence>
<dbReference type="InterPro" id="IPR001447">
    <property type="entry name" value="Arylamine_N-AcTrfase"/>
</dbReference>
<protein>
    <submittedName>
        <fullName evidence="3">Arylamine N-acetyltransferase</fullName>
    </submittedName>
</protein>
<dbReference type="Pfam" id="PF00797">
    <property type="entry name" value="Acetyltransf_2"/>
    <property type="match status" value="1"/>
</dbReference>
<evidence type="ECO:0000256" key="1">
    <source>
        <dbReference type="ARBA" id="ARBA00006547"/>
    </source>
</evidence>
<dbReference type="RefSeq" id="WP_313978448.1">
    <property type="nucleotide sequence ID" value="NZ_JASJOS010000004.1"/>
</dbReference>
<reference evidence="3" key="1">
    <citation type="submission" date="2023-05" db="EMBL/GenBank/DDBJ databases">
        <authorList>
            <person name="Zhang X."/>
        </authorList>
    </citation>
    <scope>NUCLEOTIDE SEQUENCE</scope>
    <source>
        <strain evidence="3">YF14B1</strain>
    </source>
</reference>
<evidence type="ECO:0000313" key="4">
    <source>
        <dbReference type="Proteomes" id="UP001241110"/>
    </source>
</evidence>
<dbReference type="EMBL" id="JASJOS010000004">
    <property type="protein sequence ID" value="MDJ1481106.1"/>
    <property type="molecule type" value="Genomic_DNA"/>
</dbReference>
<sequence length="253" mass="29545">MDITSYLQRILFSGPIVPDIQTLIAIHEQHIYQVPFENLDIRYNQLFSLQLEKVYEKIVTQMRGGFCYELNLIFNWLLNKIGFSSKLISSRIFDDAGNPGPEFDHMLVHVKTDKEYLADVGYGDLFIRPLEIRAGVQSDGRNFFKIEKYNDENFLLSMSPNGIKFQKKYIFNLMHVTPDAFEEICLYKQTNPESYFVKNTICTKPTKTGRVTIFNNKLIEKTTSRRFEDIITDENHLKKLLRTKFGIELGLSM</sequence>
<evidence type="ECO:0000256" key="2">
    <source>
        <dbReference type="RuleBase" id="RU003452"/>
    </source>
</evidence>
<dbReference type="PANTHER" id="PTHR11786:SF0">
    <property type="entry name" value="ARYLAMINE N-ACETYLTRANSFERASE 4-RELATED"/>
    <property type="match status" value="1"/>
</dbReference>
<comment type="caution">
    <text evidence="3">The sequence shown here is derived from an EMBL/GenBank/DDBJ whole genome shotgun (WGS) entry which is preliminary data.</text>
</comment>
<proteinExistence type="inferred from homology"/>
<dbReference type="PANTHER" id="PTHR11786">
    <property type="entry name" value="N-HYDROXYARYLAMINE O-ACETYLTRANSFERASE"/>
    <property type="match status" value="1"/>
</dbReference>
<dbReference type="Gene3D" id="3.30.2140.10">
    <property type="entry name" value="Arylamine N-acetyltransferase"/>
    <property type="match status" value="1"/>
</dbReference>
<name>A0AAE3QQ68_9BACT</name>
<dbReference type="AlphaFoldDB" id="A0AAE3QQ68"/>
<dbReference type="PRINTS" id="PR01543">
    <property type="entry name" value="ANATRNSFRASE"/>
</dbReference>
<comment type="similarity">
    <text evidence="1 2">Belongs to the arylamine N-acetyltransferase family.</text>
</comment>
<dbReference type="SUPFAM" id="SSF54001">
    <property type="entry name" value="Cysteine proteinases"/>
    <property type="match status" value="1"/>
</dbReference>
<dbReference type="GO" id="GO:0016407">
    <property type="term" value="F:acetyltransferase activity"/>
    <property type="evidence" value="ECO:0007669"/>
    <property type="project" value="InterPro"/>
</dbReference>
<gene>
    <name evidence="3" type="ORF">QNI16_11475</name>
</gene>
<organism evidence="3 4">
    <name type="scientific">Xanthocytophaga flava</name>
    <dbReference type="NCBI Taxonomy" id="3048013"/>
    <lineage>
        <taxon>Bacteria</taxon>
        <taxon>Pseudomonadati</taxon>
        <taxon>Bacteroidota</taxon>
        <taxon>Cytophagia</taxon>
        <taxon>Cytophagales</taxon>
        <taxon>Rhodocytophagaceae</taxon>
        <taxon>Xanthocytophaga</taxon>
    </lineage>
</organism>
<dbReference type="Proteomes" id="UP001241110">
    <property type="component" value="Unassembled WGS sequence"/>
</dbReference>
<dbReference type="InterPro" id="IPR038765">
    <property type="entry name" value="Papain-like_cys_pep_sf"/>
</dbReference>